<feature type="domain" description="Fe/B12 periplasmic-binding" evidence="3">
    <location>
        <begin position="62"/>
        <end position="337"/>
    </location>
</feature>
<evidence type="ECO:0000256" key="1">
    <source>
        <dbReference type="ARBA" id="ARBA00008814"/>
    </source>
</evidence>
<dbReference type="InterPro" id="IPR050902">
    <property type="entry name" value="ABC_Transporter_SBP"/>
</dbReference>
<dbReference type="EMBL" id="BAAALY010000002">
    <property type="protein sequence ID" value="GAA1530896.1"/>
    <property type="molecule type" value="Genomic_DNA"/>
</dbReference>
<dbReference type="Gene3D" id="3.40.50.1980">
    <property type="entry name" value="Nitrogenase molybdenum iron protein domain"/>
    <property type="match status" value="2"/>
</dbReference>
<evidence type="ECO:0000256" key="2">
    <source>
        <dbReference type="SAM" id="SignalP"/>
    </source>
</evidence>
<sequence>MITSSRRSTITAAIAALATAPLLLTACGSGVSTDTAEQQGTGETVTIENCGQELTFDTTPARVVSLMPTQTELLLRLGLQDSIVAHAQTGVSPLPDELAQETDDIPVLSTDAPPTREDLLAAEPDLVVSPTSYEFTAEQGFASIDQLRDNGAEAYIATGGCADRRNTAEVTDVFTDIENIGTIMDAPDAADDLIADGKDRLAAVEEGIAGQTRPTVAQLFVEGNSVMAIGAGVEADIIKTAGGDNVFDPQDPQFAEFFAAEINPEEVISRNPEAIVFGVTGPEHEEQTRNYLQKTFPDVPAVKNDLLIAIPESDLHPGTLGNIGAVETIAERLYPDAF</sequence>
<comment type="similarity">
    <text evidence="1">Belongs to the bacterial solute-binding protein 8 family.</text>
</comment>
<dbReference type="RefSeq" id="WP_346035103.1">
    <property type="nucleotide sequence ID" value="NZ_BAAALY010000002.1"/>
</dbReference>
<dbReference type="InterPro" id="IPR002491">
    <property type="entry name" value="ABC_transptr_periplasmic_BD"/>
</dbReference>
<evidence type="ECO:0000313" key="4">
    <source>
        <dbReference type="EMBL" id="GAA1530896.1"/>
    </source>
</evidence>
<comment type="caution">
    <text evidence="4">The sequence shown here is derived from an EMBL/GenBank/DDBJ whole genome shotgun (WGS) entry which is preliminary data.</text>
</comment>
<proteinExistence type="inferred from homology"/>
<keyword evidence="5" id="KW-1185">Reference proteome</keyword>
<protein>
    <submittedName>
        <fullName evidence="4">ABC transporter substrate-binding protein</fullName>
    </submittedName>
</protein>
<feature type="chain" id="PRO_5047281373" evidence="2">
    <location>
        <begin position="27"/>
        <end position="338"/>
    </location>
</feature>
<accession>A0ABP4LSN0</accession>
<name>A0ABP4LSN0_9MICO</name>
<dbReference type="SUPFAM" id="SSF53807">
    <property type="entry name" value="Helical backbone' metal receptor"/>
    <property type="match status" value="1"/>
</dbReference>
<dbReference type="PROSITE" id="PS51257">
    <property type="entry name" value="PROKAR_LIPOPROTEIN"/>
    <property type="match status" value="1"/>
</dbReference>
<dbReference type="PANTHER" id="PTHR30535">
    <property type="entry name" value="VITAMIN B12-BINDING PROTEIN"/>
    <property type="match status" value="1"/>
</dbReference>
<gene>
    <name evidence="4" type="ORF">GCM10009691_03430</name>
</gene>
<dbReference type="PANTHER" id="PTHR30535:SF7">
    <property type="entry name" value="IRON(III) DICITRATE-BINDING PROTEIN"/>
    <property type="match status" value="1"/>
</dbReference>
<dbReference type="Pfam" id="PF01497">
    <property type="entry name" value="Peripla_BP_2"/>
    <property type="match status" value="1"/>
</dbReference>
<evidence type="ECO:0000259" key="3">
    <source>
        <dbReference type="PROSITE" id="PS50983"/>
    </source>
</evidence>
<organism evidence="4 5">
    <name type="scientific">Brevibacterium picturae</name>
    <dbReference type="NCBI Taxonomy" id="260553"/>
    <lineage>
        <taxon>Bacteria</taxon>
        <taxon>Bacillati</taxon>
        <taxon>Actinomycetota</taxon>
        <taxon>Actinomycetes</taxon>
        <taxon>Micrococcales</taxon>
        <taxon>Brevibacteriaceae</taxon>
        <taxon>Brevibacterium</taxon>
    </lineage>
</organism>
<feature type="signal peptide" evidence="2">
    <location>
        <begin position="1"/>
        <end position="26"/>
    </location>
</feature>
<dbReference type="Proteomes" id="UP001501791">
    <property type="component" value="Unassembled WGS sequence"/>
</dbReference>
<dbReference type="PROSITE" id="PS50983">
    <property type="entry name" value="FE_B12_PBP"/>
    <property type="match status" value="1"/>
</dbReference>
<reference evidence="5" key="1">
    <citation type="journal article" date="2019" name="Int. J. Syst. Evol. Microbiol.">
        <title>The Global Catalogue of Microorganisms (GCM) 10K type strain sequencing project: providing services to taxonomists for standard genome sequencing and annotation.</title>
        <authorList>
            <consortium name="The Broad Institute Genomics Platform"/>
            <consortium name="The Broad Institute Genome Sequencing Center for Infectious Disease"/>
            <person name="Wu L."/>
            <person name="Ma J."/>
        </authorList>
    </citation>
    <scope>NUCLEOTIDE SEQUENCE [LARGE SCALE GENOMIC DNA]</scope>
    <source>
        <strain evidence="5">JCM 13319</strain>
    </source>
</reference>
<evidence type="ECO:0000313" key="5">
    <source>
        <dbReference type="Proteomes" id="UP001501791"/>
    </source>
</evidence>
<keyword evidence="2" id="KW-0732">Signal</keyword>